<gene>
    <name evidence="2" type="ORF">DENOEST_0411</name>
</gene>
<dbReference type="InterPro" id="IPR010621">
    <property type="entry name" value="DUF1214"/>
</dbReference>
<dbReference type="Proteomes" id="UP000515733">
    <property type="component" value="Chromosome"/>
</dbReference>
<keyword evidence="3" id="KW-1185">Reference proteome</keyword>
<dbReference type="RefSeq" id="WP_197970482.1">
    <property type="nucleotide sequence ID" value="NZ_LR778301.1"/>
</dbReference>
<dbReference type="Pfam" id="PF06742">
    <property type="entry name" value="DUF1214"/>
    <property type="match status" value="1"/>
</dbReference>
<reference evidence="2 3" key="1">
    <citation type="submission" date="2020-03" db="EMBL/GenBank/DDBJ databases">
        <authorList>
            <consortium name="Genoscope - CEA"/>
            <person name="William W."/>
        </authorList>
    </citation>
    <scope>NUCLEOTIDE SEQUENCE [LARGE SCALE GENOMIC DNA]</scope>
    <source>
        <strain evidence="3">DSM 16959</strain>
    </source>
</reference>
<evidence type="ECO:0000313" key="2">
    <source>
        <dbReference type="EMBL" id="CAB1367576.1"/>
    </source>
</evidence>
<feature type="domain" description="DUF1214" evidence="1">
    <location>
        <begin position="167"/>
        <end position="202"/>
    </location>
</feature>
<dbReference type="KEGG" id="doe:DENOEST_0411"/>
<dbReference type="EMBL" id="LR778301">
    <property type="protein sequence ID" value="CAB1367576.1"/>
    <property type="molecule type" value="Genomic_DNA"/>
</dbReference>
<dbReference type="AlphaFoldDB" id="A0A6S6XNZ7"/>
<sequence>MTTLPFPAPDAETREAVAELRRAWDEMLARIGEAREAIDDPALWPPPMTPRNLAEGYRYILGFLYGSIARSIGPTPEFPYFIRMIQPLNRSTIDNCDATYLYAPIDGNHSYTIRGRAGDSRHWRGEPPITSGRKAPHYIFFQTASGHSGDTGELDEMKPGTRANCATLDSSQLQVNPDGSFEILLAPEKPEGYSGNFMSTRKIKKRRNEHGEEIAREYVAQMVGLRLYFGDWEHEDLMDLFIYRNDRLGQPMPAYTPEMAARQLRDAGTYTRNQVHFWNKFYGITMEAYGDVNGDGEVFMPRNDLNKPNAASLATGGGMVTNIYSGGIFELAADEALIVELHQPVEPNYIGFCLGNMWGESLDFANFQSSLNGVQAARDPDNVIRYLIAHQDPGIANWVDTTGQPEGYMTVRWAYSERPKENLPWATVKKIKIAEAMQHLPATTKTVTPEQRRAAIAIRQEHVQRRYRQH</sequence>
<proteinExistence type="predicted"/>
<accession>A0A6S6XNZ7</accession>
<organism evidence="2 3">
    <name type="scientific">Denitratisoma oestradiolicum</name>
    <dbReference type="NCBI Taxonomy" id="311182"/>
    <lineage>
        <taxon>Bacteria</taxon>
        <taxon>Pseudomonadati</taxon>
        <taxon>Pseudomonadota</taxon>
        <taxon>Betaproteobacteria</taxon>
        <taxon>Nitrosomonadales</taxon>
        <taxon>Sterolibacteriaceae</taxon>
        <taxon>Denitratisoma</taxon>
    </lineage>
</organism>
<evidence type="ECO:0000313" key="3">
    <source>
        <dbReference type="Proteomes" id="UP000515733"/>
    </source>
</evidence>
<protein>
    <recommendedName>
        <fullName evidence="1">DUF1214 domain-containing protein</fullName>
    </recommendedName>
</protein>
<evidence type="ECO:0000259" key="1">
    <source>
        <dbReference type="Pfam" id="PF06742"/>
    </source>
</evidence>
<name>A0A6S6XNZ7_9PROT</name>